<dbReference type="EMBL" id="JAQMLU010000008">
    <property type="protein sequence ID" value="MDB8750054.1"/>
    <property type="molecule type" value="Genomic_DNA"/>
</dbReference>
<accession>A0AAW6EG44</accession>
<evidence type="ECO:0000313" key="1">
    <source>
        <dbReference type="EMBL" id="MDB8750054.1"/>
    </source>
</evidence>
<protein>
    <submittedName>
        <fullName evidence="1">Uncharacterized protein</fullName>
    </submittedName>
</protein>
<gene>
    <name evidence="1" type="ORF">PNW00_06285</name>
</gene>
<name>A0AAW6EG44_9FIRM</name>
<reference evidence="1" key="1">
    <citation type="submission" date="2023-01" db="EMBL/GenBank/DDBJ databases">
        <title>Human gut microbiome strain richness.</title>
        <authorList>
            <person name="Chen-Liaw A."/>
        </authorList>
    </citation>
    <scope>NUCLEOTIDE SEQUENCE</scope>
    <source>
        <strain evidence="1">D43st1_D9_D43t1_170807</strain>
    </source>
</reference>
<dbReference type="AlphaFoldDB" id="A0AAW6EG44"/>
<comment type="caution">
    <text evidence="1">The sequence shown here is derived from an EMBL/GenBank/DDBJ whole genome shotgun (WGS) entry which is preliminary data.</text>
</comment>
<dbReference type="RefSeq" id="WP_195220955.1">
    <property type="nucleotide sequence ID" value="NZ_JADMWL010000008.1"/>
</dbReference>
<sequence>MIVMREVFKRDKPLDNGSGAVSLCVFRSNVNPGECGALTVTPTKDYCRRCAFYKIREDFDRGLGDAARSLREKGIEPVKKMDYDGKQYMSVQPIREE</sequence>
<evidence type="ECO:0000313" key="2">
    <source>
        <dbReference type="Proteomes" id="UP001213042"/>
    </source>
</evidence>
<organism evidence="1 2">
    <name type="scientific">Ruminococcus bicirculans</name>
    <name type="common">ex Wegman et al. 2014</name>
    <dbReference type="NCBI Taxonomy" id="1160721"/>
    <lineage>
        <taxon>Bacteria</taxon>
        <taxon>Bacillati</taxon>
        <taxon>Bacillota</taxon>
        <taxon>Clostridia</taxon>
        <taxon>Eubacteriales</taxon>
        <taxon>Oscillospiraceae</taxon>
        <taxon>Ruminococcus</taxon>
    </lineage>
</organism>
<dbReference type="Proteomes" id="UP001213042">
    <property type="component" value="Unassembled WGS sequence"/>
</dbReference>
<proteinExistence type="predicted"/>